<sequence length="144" mass="16790">MLRPSSVENEYYLTGDKPGTLQYNINQNTIRNYILPENLEDRGFWQILENYDDIKLKITPHTKANINWEIILAMIAEINNEIWIKCALLNKNNNKIALLTSTDKKITLIAKRHRAIKTIGGEYFVGHFRMSAPVVFWKTLQDII</sequence>
<dbReference type="EMBL" id="MN740072">
    <property type="protein sequence ID" value="QHT86594.1"/>
    <property type="molecule type" value="Genomic_DNA"/>
</dbReference>
<evidence type="ECO:0000313" key="1">
    <source>
        <dbReference type="EMBL" id="QHT86594.1"/>
    </source>
</evidence>
<protein>
    <submittedName>
        <fullName evidence="1">Uncharacterized protein</fullName>
    </submittedName>
</protein>
<reference evidence="1" key="1">
    <citation type="journal article" date="2020" name="Nature">
        <title>Giant virus diversity and host interactions through global metagenomics.</title>
        <authorList>
            <person name="Schulz F."/>
            <person name="Roux S."/>
            <person name="Paez-Espino D."/>
            <person name="Jungbluth S."/>
            <person name="Walsh D.A."/>
            <person name="Denef V.J."/>
            <person name="McMahon K.D."/>
            <person name="Konstantinidis K.T."/>
            <person name="Eloe-Fadrosh E.A."/>
            <person name="Kyrpides N.C."/>
            <person name="Woyke T."/>
        </authorList>
    </citation>
    <scope>NUCLEOTIDE SEQUENCE</scope>
    <source>
        <strain evidence="1">GVMAG-M-3300023184-186</strain>
    </source>
</reference>
<proteinExistence type="predicted"/>
<organism evidence="1">
    <name type="scientific">viral metagenome</name>
    <dbReference type="NCBI Taxonomy" id="1070528"/>
    <lineage>
        <taxon>unclassified sequences</taxon>
        <taxon>metagenomes</taxon>
        <taxon>organismal metagenomes</taxon>
    </lineage>
</organism>
<name>A0A6C0I129_9ZZZZ</name>
<dbReference type="AlphaFoldDB" id="A0A6C0I129"/>
<accession>A0A6C0I129</accession>